<comment type="caution">
    <text evidence="2">The sequence shown here is derived from an EMBL/GenBank/DDBJ whole genome shotgun (WGS) entry which is preliminary data.</text>
</comment>
<feature type="domain" description="Intracellular proteinase inhibitor BsuPI" evidence="1">
    <location>
        <begin position="79"/>
        <end position="163"/>
    </location>
</feature>
<dbReference type="EMBL" id="WMFA01000001">
    <property type="protein sequence ID" value="MYL69889.1"/>
    <property type="molecule type" value="Genomic_DNA"/>
</dbReference>
<protein>
    <recommendedName>
        <fullName evidence="1">Intracellular proteinase inhibitor BsuPI domain-containing protein</fullName>
    </recommendedName>
</protein>
<dbReference type="InterPro" id="IPR038144">
    <property type="entry name" value="IPI"/>
</dbReference>
<proteinExistence type="predicted"/>
<organism evidence="2 3">
    <name type="scientific">Halobacillus litoralis</name>
    <dbReference type="NCBI Taxonomy" id="45668"/>
    <lineage>
        <taxon>Bacteria</taxon>
        <taxon>Bacillati</taxon>
        <taxon>Bacillota</taxon>
        <taxon>Bacilli</taxon>
        <taxon>Bacillales</taxon>
        <taxon>Bacillaceae</taxon>
        <taxon>Halobacillus</taxon>
    </lineage>
</organism>
<dbReference type="AlphaFoldDB" id="A0A845F7L9"/>
<dbReference type="Proteomes" id="UP000450457">
    <property type="component" value="Unassembled WGS sequence"/>
</dbReference>
<gene>
    <name evidence="2" type="ORF">GLW00_03450</name>
</gene>
<sequence>MELRVNCKKMRGGRNLAKFWSVLSLLLLLGGVIWWVNASYFNHQPRTSTETSGSETVVSKDRKQEVYATLERKGTELQSNHFEYTIHNETAEPVTLPFRSGQRYEYYVRNGKGELIETYSKGKMFTQEVTQKVIDPGETYTEKITLLPLPPGLYVLEVESVSKYKNKFKKIVKFEVEGPKNDKGAETT</sequence>
<accession>A0A845F7L9</accession>
<dbReference type="InterPro" id="IPR020481">
    <property type="entry name" value="Intracell_prot_inh_BsuPI"/>
</dbReference>
<evidence type="ECO:0000313" key="3">
    <source>
        <dbReference type="Proteomes" id="UP000450457"/>
    </source>
</evidence>
<name>A0A845F7L9_9BACI</name>
<dbReference type="Pfam" id="PF12690">
    <property type="entry name" value="BsuPI"/>
    <property type="match status" value="1"/>
</dbReference>
<dbReference type="Gene3D" id="2.60.40.2360">
    <property type="entry name" value="Intracellular proteinase inhibitor BsuPI"/>
    <property type="match status" value="1"/>
</dbReference>
<evidence type="ECO:0000313" key="2">
    <source>
        <dbReference type="EMBL" id="MYL69889.1"/>
    </source>
</evidence>
<reference evidence="2 3" key="1">
    <citation type="submission" date="2019-11" db="EMBL/GenBank/DDBJ databases">
        <title>Genome sequences of 17 halophilic strains isolated from different environments.</title>
        <authorList>
            <person name="Furrow R.E."/>
        </authorList>
    </citation>
    <scope>NUCLEOTIDE SEQUENCE [LARGE SCALE GENOMIC DNA]</scope>
    <source>
        <strain evidence="2 3">SL-4</strain>
    </source>
</reference>
<evidence type="ECO:0000259" key="1">
    <source>
        <dbReference type="Pfam" id="PF12690"/>
    </source>
</evidence>